<feature type="compositionally biased region" description="Polar residues" evidence="1">
    <location>
        <begin position="53"/>
        <end position="70"/>
    </location>
</feature>
<feature type="region of interest" description="Disordered" evidence="1">
    <location>
        <begin position="50"/>
        <end position="70"/>
    </location>
</feature>
<keyword evidence="3" id="KW-1185">Reference proteome</keyword>
<evidence type="ECO:0000256" key="1">
    <source>
        <dbReference type="SAM" id="MobiDB-lite"/>
    </source>
</evidence>
<sequence>MPEHHGALHANLSERLFDQRRLGLCRPEAIPRPFAVSKPRTIERNYAVMPRQPVNQPTTDKVLQQDGVSM</sequence>
<dbReference type="STRING" id="326474.AWB65_05450"/>
<gene>
    <name evidence="2" type="ORF">AWB65_05450</name>
</gene>
<name>A0A158IV00_9BURK</name>
<dbReference type="AlphaFoldDB" id="A0A158IV00"/>
<organism evidence="2 3">
    <name type="scientific">Caballeronia humi</name>
    <dbReference type="NCBI Taxonomy" id="326474"/>
    <lineage>
        <taxon>Bacteria</taxon>
        <taxon>Pseudomonadati</taxon>
        <taxon>Pseudomonadota</taxon>
        <taxon>Betaproteobacteria</taxon>
        <taxon>Burkholderiales</taxon>
        <taxon>Burkholderiaceae</taxon>
        <taxon>Caballeronia</taxon>
    </lineage>
</organism>
<evidence type="ECO:0000313" key="3">
    <source>
        <dbReference type="Proteomes" id="UP000054977"/>
    </source>
</evidence>
<dbReference type="Proteomes" id="UP000054977">
    <property type="component" value="Unassembled WGS sequence"/>
</dbReference>
<reference evidence="2" key="1">
    <citation type="submission" date="2016-01" db="EMBL/GenBank/DDBJ databases">
        <authorList>
            <person name="Peeters C."/>
        </authorList>
    </citation>
    <scope>NUCLEOTIDE SEQUENCE [LARGE SCALE GENOMIC DNA]</scope>
    <source>
        <strain evidence="2">LMG 22934</strain>
    </source>
</reference>
<dbReference type="EMBL" id="FCNW02000045">
    <property type="protein sequence ID" value="SAL60464.1"/>
    <property type="molecule type" value="Genomic_DNA"/>
</dbReference>
<comment type="caution">
    <text evidence="2">The sequence shown here is derived from an EMBL/GenBank/DDBJ whole genome shotgun (WGS) entry which is preliminary data.</text>
</comment>
<proteinExistence type="predicted"/>
<accession>A0A158IV00</accession>
<protein>
    <submittedName>
        <fullName evidence="2">Uncharacterized protein</fullName>
    </submittedName>
</protein>
<evidence type="ECO:0000313" key="2">
    <source>
        <dbReference type="EMBL" id="SAL60464.1"/>
    </source>
</evidence>